<dbReference type="PROSITE" id="PS51332">
    <property type="entry name" value="B12_BINDING"/>
    <property type="match status" value="1"/>
</dbReference>
<dbReference type="Pfam" id="PF04055">
    <property type="entry name" value="Radical_SAM"/>
    <property type="match status" value="1"/>
</dbReference>
<dbReference type="SUPFAM" id="SSF52242">
    <property type="entry name" value="Cobalamin (vitamin B12)-binding domain"/>
    <property type="match status" value="1"/>
</dbReference>
<evidence type="ECO:0000313" key="9">
    <source>
        <dbReference type="Proteomes" id="UP000650524"/>
    </source>
</evidence>
<dbReference type="SUPFAM" id="SSF102114">
    <property type="entry name" value="Radical SAM enzymes"/>
    <property type="match status" value="1"/>
</dbReference>
<dbReference type="CDD" id="cd01335">
    <property type="entry name" value="Radical_SAM"/>
    <property type="match status" value="1"/>
</dbReference>
<feature type="domain" description="B12-binding" evidence="6">
    <location>
        <begin position="8"/>
        <end position="145"/>
    </location>
</feature>
<keyword evidence="4" id="KW-0408">Iron</keyword>
<dbReference type="GO" id="GO:0051539">
    <property type="term" value="F:4 iron, 4 sulfur cluster binding"/>
    <property type="evidence" value="ECO:0007669"/>
    <property type="project" value="UniProtKB-KW"/>
</dbReference>
<proteinExistence type="predicted"/>
<accession>A0A8J6T1J5</accession>
<dbReference type="GO" id="GO:0003824">
    <property type="term" value="F:catalytic activity"/>
    <property type="evidence" value="ECO:0007669"/>
    <property type="project" value="InterPro"/>
</dbReference>
<dbReference type="GO" id="GO:0031419">
    <property type="term" value="F:cobalamin binding"/>
    <property type="evidence" value="ECO:0007669"/>
    <property type="project" value="InterPro"/>
</dbReference>
<dbReference type="CDD" id="cd02068">
    <property type="entry name" value="radical_SAM_B12_BD"/>
    <property type="match status" value="1"/>
</dbReference>
<dbReference type="Gene3D" id="3.40.50.280">
    <property type="entry name" value="Cobalamin-binding domain"/>
    <property type="match status" value="1"/>
</dbReference>
<evidence type="ECO:0000259" key="6">
    <source>
        <dbReference type="PROSITE" id="PS51332"/>
    </source>
</evidence>
<dbReference type="SMART" id="SM00729">
    <property type="entry name" value="Elp3"/>
    <property type="match status" value="1"/>
</dbReference>
<dbReference type="GO" id="GO:0005829">
    <property type="term" value="C:cytosol"/>
    <property type="evidence" value="ECO:0007669"/>
    <property type="project" value="TreeGrafter"/>
</dbReference>
<dbReference type="SFLD" id="SFLDS00029">
    <property type="entry name" value="Radical_SAM"/>
    <property type="match status" value="1"/>
</dbReference>
<dbReference type="InterPro" id="IPR034466">
    <property type="entry name" value="Methyltransferase_Class_B"/>
</dbReference>
<dbReference type="PROSITE" id="PS51918">
    <property type="entry name" value="RADICAL_SAM"/>
    <property type="match status" value="1"/>
</dbReference>
<dbReference type="PANTHER" id="PTHR43409">
    <property type="entry name" value="ANAEROBIC MAGNESIUM-PROTOPORPHYRIN IX MONOMETHYL ESTER CYCLASE-RELATED"/>
    <property type="match status" value="1"/>
</dbReference>
<dbReference type="InterPro" id="IPR051198">
    <property type="entry name" value="BchE-like"/>
</dbReference>
<protein>
    <submittedName>
        <fullName evidence="8">Cobalamin B12-binding domain-containing protein</fullName>
    </submittedName>
</protein>
<evidence type="ECO:0000259" key="7">
    <source>
        <dbReference type="PROSITE" id="PS51918"/>
    </source>
</evidence>
<evidence type="ECO:0000256" key="5">
    <source>
        <dbReference type="ARBA" id="ARBA00023014"/>
    </source>
</evidence>
<dbReference type="SFLD" id="SFLDG01082">
    <property type="entry name" value="B12-binding_domain_containing"/>
    <property type="match status" value="1"/>
</dbReference>
<evidence type="ECO:0000256" key="4">
    <source>
        <dbReference type="ARBA" id="ARBA00023004"/>
    </source>
</evidence>
<comment type="cofactor">
    <cofactor evidence="1">
        <name>[4Fe-4S] cluster</name>
        <dbReference type="ChEBI" id="CHEBI:49883"/>
    </cofactor>
</comment>
<reference evidence="8 9" key="1">
    <citation type="submission" date="2020-08" db="EMBL/GenBank/DDBJ databases">
        <title>Bridging the membrane lipid divide: bacteria of the FCB group superphylum have the potential to synthesize archaeal ether lipids.</title>
        <authorList>
            <person name="Villanueva L."/>
            <person name="Von Meijenfeldt F.A.B."/>
            <person name="Westbye A.B."/>
            <person name="Yadav S."/>
            <person name="Hopmans E.C."/>
            <person name="Dutilh B.E."/>
            <person name="Sinninghe Damste J.S."/>
        </authorList>
    </citation>
    <scope>NUCLEOTIDE SEQUENCE [LARGE SCALE GENOMIC DNA]</scope>
    <source>
        <strain evidence="8">NIOZ-UU27</strain>
    </source>
</reference>
<dbReference type="InterPro" id="IPR007197">
    <property type="entry name" value="rSAM"/>
</dbReference>
<dbReference type="InterPro" id="IPR006638">
    <property type="entry name" value="Elp3/MiaA/NifB-like_rSAM"/>
</dbReference>
<dbReference type="InterPro" id="IPR013785">
    <property type="entry name" value="Aldolase_TIM"/>
</dbReference>
<dbReference type="AlphaFoldDB" id="A0A8J6T1J5"/>
<organism evidence="8 9">
    <name type="scientific">Candidatus Desulfacyla euxinica</name>
    <dbReference type="NCBI Taxonomy" id="2841693"/>
    <lineage>
        <taxon>Bacteria</taxon>
        <taxon>Deltaproteobacteria</taxon>
        <taxon>Candidatus Desulfacyla</taxon>
    </lineage>
</organism>
<dbReference type="Pfam" id="PF02310">
    <property type="entry name" value="B12-binding"/>
    <property type="match status" value="1"/>
</dbReference>
<dbReference type="GO" id="GO:0046872">
    <property type="term" value="F:metal ion binding"/>
    <property type="evidence" value="ECO:0007669"/>
    <property type="project" value="UniProtKB-KW"/>
</dbReference>
<comment type="caution">
    <text evidence="8">The sequence shown here is derived from an EMBL/GenBank/DDBJ whole genome shotgun (WGS) entry which is preliminary data.</text>
</comment>
<keyword evidence="3" id="KW-0479">Metal-binding</keyword>
<feature type="domain" description="Radical SAM core" evidence="7">
    <location>
        <begin position="189"/>
        <end position="416"/>
    </location>
</feature>
<evidence type="ECO:0000256" key="2">
    <source>
        <dbReference type="ARBA" id="ARBA00022691"/>
    </source>
</evidence>
<dbReference type="InterPro" id="IPR058240">
    <property type="entry name" value="rSAM_sf"/>
</dbReference>
<evidence type="ECO:0000313" key="8">
    <source>
        <dbReference type="EMBL" id="MBC8175895.1"/>
    </source>
</evidence>
<dbReference type="InterPro" id="IPR036724">
    <property type="entry name" value="Cobalamin-bd_sf"/>
</dbReference>
<dbReference type="PANTHER" id="PTHR43409:SF13">
    <property type="entry name" value="ANAEROBIC MAGNESIUM-PROTOPORPHYRIN IX MONOMETHYL ESTER CYCLASE"/>
    <property type="match status" value="1"/>
</dbReference>
<dbReference type="InterPro" id="IPR006158">
    <property type="entry name" value="Cobalamin-bd"/>
</dbReference>
<dbReference type="Gene3D" id="3.20.20.70">
    <property type="entry name" value="Aldolase class I"/>
    <property type="match status" value="1"/>
</dbReference>
<dbReference type="EMBL" id="JACNJD010000044">
    <property type="protein sequence ID" value="MBC8175895.1"/>
    <property type="molecule type" value="Genomic_DNA"/>
</dbReference>
<keyword evidence="5" id="KW-0411">Iron-sulfur</keyword>
<dbReference type="SFLD" id="SFLDG01123">
    <property type="entry name" value="methyltransferase_(Class_B)"/>
    <property type="match status" value="1"/>
</dbReference>
<evidence type="ECO:0000256" key="1">
    <source>
        <dbReference type="ARBA" id="ARBA00001966"/>
    </source>
</evidence>
<keyword evidence="2" id="KW-0949">S-adenosyl-L-methionine</keyword>
<evidence type="ECO:0000256" key="3">
    <source>
        <dbReference type="ARBA" id="ARBA00022723"/>
    </source>
</evidence>
<sequence length="504" mass="58023">MKILLINPPYLTLTSRLGTGHQIPIGLLMVGGPLIDAGHDVRLLDAERNHLSSESILEFLREFSPDIVMTGHSGSTPAHPICVKMLASIKRVFPEIITVYGGVFPTFHADQILRQDKKVDVIVCGEGEAVSLNLVEALKSGESLDHVKGIAYRNQGKPKLTTPSPPIQNLDSFRIGWELIENWDDYQCFGLGRSAIIQFSRGCPHRCTYCGQKDFWVEWRHRDPVKTVDEIEWLYRTHQVHFVNMADENPAANKGEWHRFLEEMASRELPVHFFTSIRTTDIVRDANILPLYKKAGVQYILLGIESVEPDVLRKIKKGSTTRQDLEACRLLKKHGIFSIIAHVVGLKDETWKTFRTAAEQLAHYDGDFVNVTYVTPHSWTEFGRRSNQNHVIQLDQSKWDYRHQVLDQTHLSPWKIFLATKLLEFHLHARPRKLWSIIRNQDRFLRKQLLWCFLHTGLLWLSEVILLKSTRSGKKYSRISDHSFPRQIFCSKSSLQIQPSNRSL</sequence>
<dbReference type="Proteomes" id="UP000650524">
    <property type="component" value="Unassembled WGS sequence"/>
</dbReference>
<gene>
    <name evidence="8" type="ORF">H8E19_00710</name>
</gene>
<name>A0A8J6T1J5_9DELT</name>